<evidence type="ECO:0000313" key="2">
    <source>
        <dbReference type="EMBL" id="GJB90242.1"/>
    </source>
</evidence>
<dbReference type="Proteomes" id="UP000737420">
    <property type="component" value="Unassembled WGS sequence"/>
</dbReference>
<reference evidence="3" key="3">
    <citation type="submission" date="2023-11" db="EMBL/GenBank/DDBJ databases">
        <title>WGS of Aeromonas in Northern Israel.</title>
        <authorList>
            <person name="Hershko Y."/>
        </authorList>
    </citation>
    <scope>NUCLEOTIDE SEQUENCE</scope>
    <source>
        <strain evidence="3">77416</strain>
    </source>
</reference>
<dbReference type="AlphaFoldDB" id="A0A3G9I863"/>
<gene>
    <name evidence="1" type="ORF">KAM351_42350</name>
    <name evidence="2" type="ORF">KAM382_03030</name>
    <name evidence="5" type="ORF">OJY61_01870</name>
    <name evidence="3" type="ORF">SJS77_06340</name>
    <name evidence="4" type="ORF">VCX44_12655</name>
</gene>
<evidence type="ECO:0000313" key="8">
    <source>
        <dbReference type="Proteomes" id="UP001304847"/>
    </source>
</evidence>
<evidence type="ECO:0000313" key="1">
    <source>
        <dbReference type="EMBL" id="GJA65624.1"/>
    </source>
</evidence>
<evidence type="ECO:0000313" key="6">
    <source>
        <dbReference type="Proteomes" id="UP000737420"/>
    </source>
</evidence>
<reference evidence="5" key="2">
    <citation type="submission" date="2023-04" db="EMBL/GenBank/DDBJ databases">
        <title>Whole Genome Sequence of Multi-drug resistant Aeromonas caviae as a gut pathogen in newborn.</title>
        <authorList>
            <person name="Jadhav S.V."/>
            <person name="Saroj S.D."/>
            <person name="Saha U.B."/>
            <person name="Sen S."/>
            <person name="Kher A."/>
        </authorList>
    </citation>
    <scope>NUCLEOTIDE SEQUENCE</scope>
    <source>
        <strain evidence="5">SVJ23</strain>
    </source>
</reference>
<dbReference type="Proteomes" id="UP001277183">
    <property type="component" value="Unassembled WGS sequence"/>
</dbReference>
<accession>A0A3G9I863</accession>
<protein>
    <submittedName>
        <fullName evidence="3">Uncharacterized protein</fullName>
    </submittedName>
</protein>
<dbReference type="EMBL" id="CP110176">
    <property type="protein sequence ID" value="UZC86720.2"/>
    <property type="molecule type" value="Genomic_DNA"/>
</dbReference>
<dbReference type="EMBL" id="JAWZVU010000037">
    <property type="protein sequence ID" value="MDX7720097.1"/>
    <property type="molecule type" value="Genomic_DNA"/>
</dbReference>
<sequence>MAFPGIISRLHSDPDSLPRQLAQGLQTRAEAFWLPMAMQGDAATVLAALPDSCSLYLEGQTTLPLRSHDGVVAENGTLALGNGHTMTLAREKGDGGIVPEESLAEMAQWLEAGHRHFICSTAVQPVARAILNIWPLDPYLARHFLLSFTPLLCEATEADYLAVLSVRAGDATLRHAWAEAYMKLEKKLHRAYLDH</sequence>
<reference evidence="1 6" key="1">
    <citation type="submission" date="2021-07" db="EMBL/GenBank/DDBJ databases">
        <title>Draft genome sequence of carbapenem-resistant Aeromonas spp. in Japan.</title>
        <authorList>
            <person name="Maehana S."/>
            <person name="Suzuki M."/>
            <person name="Kitasato H."/>
        </authorList>
    </citation>
    <scope>NUCLEOTIDE SEQUENCE</scope>
    <source>
        <strain evidence="1">KAM351</strain>
        <strain evidence="2 6">KAM382</strain>
    </source>
</reference>
<evidence type="ECO:0000313" key="7">
    <source>
        <dbReference type="Proteomes" id="UP001277183"/>
    </source>
</evidence>
<proteinExistence type="predicted"/>
<dbReference type="Proteomes" id="UP001304847">
    <property type="component" value="Unassembled WGS sequence"/>
</dbReference>
<dbReference type="Proteomes" id="UP001163285">
    <property type="component" value="Chromosome"/>
</dbReference>
<keyword evidence="8" id="KW-1185">Reference proteome</keyword>
<dbReference type="Proteomes" id="UP000886934">
    <property type="component" value="Unassembled WGS sequence"/>
</dbReference>
<dbReference type="EMBL" id="BPOP01000002">
    <property type="protein sequence ID" value="GJB90242.1"/>
    <property type="molecule type" value="Genomic_DNA"/>
</dbReference>
<organism evidence="3 7">
    <name type="scientific">Aeromonas caviae</name>
    <name type="common">Aeromonas punctata</name>
    <dbReference type="NCBI Taxonomy" id="648"/>
    <lineage>
        <taxon>Bacteria</taxon>
        <taxon>Pseudomonadati</taxon>
        <taxon>Pseudomonadota</taxon>
        <taxon>Gammaproteobacteria</taxon>
        <taxon>Aeromonadales</taxon>
        <taxon>Aeromonadaceae</taxon>
        <taxon>Aeromonas</taxon>
    </lineage>
</organism>
<dbReference type="EMBL" id="JAYGOJ010000062">
    <property type="protein sequence ID" value="MEA9436644.1"/>
    <property type="molecule type" value="Genomic_DNA"/>
</dbReference>
<dbReference type="EMBL" id="BPNN01000108">
    <property type="protein sequence ID" value="GJA65624.1"/>
    <property type="molecule type" value="Genomic_DNA"/>
</dbReference>
<evidence type="ECO:0000313" key="5">
    <source>
        <dbReference type="EMBL" id="UZC86720.2"/>
    </source>
</evidence>
<reference evidence="4 8" key="4">
    <citation type="submission" date="2023-12" db="EMBL/GenBank/DDBJ databases">
        <title>Characterization of antibiotic resistance in Aeromonas spp. in hospital effluent.</title>
        <authorList>
            <person name="Negoseki B.R.S."/>
            <person name="Krul D."/>
            <person name="Siqueira A.C."/>
            <person name="Almeida M."/>
            <person name="Mesa D."/>
            <person name="Conte D."/>
            <person name="Dalla-Costa L.M."/>
        </authorList>
    </citation>
    <scope>NUCLEOTIDE SEQUENCE [LARGE SCALE GENOMIC DNA]</scope>
    <source>
        <strain evidence="4 8">36v</strain>
    </source>
</reference>
<dbReference type="RefSeq" id="WP_049636314.1">
    <property type="nucleotide sequence ID" value="NZ_AP019195.1"/>
</dbReference>
<evidence type="ECO:0000313" key="3">
    <source>
        <dbReference type="EMBL" id="MDX7720097.1"/>
    </source>
</evidence>
<evidence type="ECO:0000313" key="4">
    <source>
        <dbReference type="EMBL" id="MEA9436644.1"/>
    </source>
</evidence>
<name>A0A3G9I863_AERCA</name>